<dbReference type="InterPro" id="IPR020904">
    <property type="entry name" value="Sc_DH/Rdtase_CS"/>
</dbReference>
<evidence type="ECO:0000256" key="1">
    <source>
        <dbReference type="ARBA" id="ARBA00006484"/>
    </source>
</evidence>
<dbReference type="Pfam" id="PF00106">
    <property type="entry name" value="adh_short"/>
    <property type="match status" value="1"/>
</dbReference>
<dbReference type="InterPro" id="IPR036291">
    <property type="entry name" value="NAD(P)-bd_dom_sf"/>
</dbReference>
<dbReference type="PRINTS" id="PR00081">
    <property type="entry name" value="GDHRDH"/>
</dbReference>
<proteinExistence type="inferred from homology"/>
<gene>
    <name evidence="4" type="ORF">Ga0061067_102496</name>
</gene>
<dbReference type="PANTHER" id="PTHR44169:SF6">
    <property type="entry name" value="NADPH-DEPENDENT 1-ACYLDIHYDROXYACETONE PHOSPHATE REDUCTASE"/>
    <property type="match status" value="1"/>
</dbReference>
<dbReference type="PROSITE" id="PS00061">
    <property type="entry name" value="ADH_SHORT"/>
    <property type="match status" value="1"/>
</dbReference>
<dbReference type="CDD" id="cd05374">
    <property type="entry name" value="17beta-HSD-like_SDR_c"/>
    <property type="match status" value="1"/>
</dbReference>
<dbReference type="InterPro" id="IPR002347">
    <property type="entry name" value="SDR_fam"/>
</dbReference>
<organism evidence="4 5">
    <name type="scientific">Pannonibacter indicus</name>
    <dbReference type="NCBI Taxonomy" id="466044"/>
    <lineage>
        <taxon>Bacteria</taxon>
        <taxon>Pseudomonadati</taxon>
        <taxon>Pseudomonadota</taxon>
        <taxon>Alphaproteobacteria</taxon>
        <taxon>Hyphomicrobiales</taxon>
        <taxon>Stappiaceae</taxon>
        <taxon>Pannonibacter</taxon>
    </lineage>
</organism>
<reference evidence="5" key="1">
    <citation type="submission" date="2015-08" db="EMBL/GenBank/DDBJ databases">
        <authorList>
            <person name="Varghese N."/>
        </authorList>
    </citation>
    <scope>NUCLEOTIDE SEQUENCE [LARGE SCALE GENOMIC DNA]</scope>
    <source>
        <strain evidence="5">DSM 23407</strain>
    </source>
</reference>
<dbReference type="EMBL" id="CYHE01000002">
    <property type="protein sequence ID" value="CUA93738.1"/>
    <property type="molecule type" value="Genomic_DNA"/>
</dbReference>
<dbReference type="RefSeq" id="WP_055454732.1">
    <property type="nucleotide sequence ID" value="NZ_CYHE01000002.1"/>
</dbReference>
<dbReference type="Gene3D" id="3.40.50.720">
    <property type="entry name" value="NAD(P)-binding Rossmann-like Domain"/>
    <property type="match status" value="1"/>
</dbReference>
<sequence length="292" mass="32179">MTATVSAGAEAGPRTILITGCSSGIGAASARLLRGRNWRVFPAARKPEDVEALAAQGFEAVLIDYERPETIHAGLEAVLAKTGGRLDALFNNGAYAVPCAVEDLPVEALQALFQANFFGWHDLTRQVIPVMRAQGAGRIVQCSSILGFIAMKYRCAYTASKFALEAYSDTLRQELHGTGIHVSLIEPGPIDTRFTENALANFHHWIGREGMMASPHRATYERRLKRMENGEPGPWKLPPEAVVEKLVHAIEASRPRARYRVTKPTIWMNIARRFLTTRALDRVLMKAADGEE</sequence>
<evidence type="ECO:0000256" key="3">
    <source>
        <dbReference type="RuleBase" id="RU000363"/>
    </source>
</evidence>
<keyword evidence="5" id="KW-1185">Reference proteome</keyword>
<dbReference type="OrthoDB" id="9793825at2"/>
<dbReference type="PANTHER" id="PTHR44169">
    <property type="entry name" value="NADPH-DEPENDENT 1-ACYLDIHYDROXYACETONE PHOSPHATE REDUCTASE"/>
    <property type="match status" value="1"/>
</dbReference>
<evidence type="ECO:0000256" key="2">
    <source>
        <dbReference type="ARBA" id="ARBA00023002"/>
    </source>
</evidence>
<dbReference type="AlphaFoldDB" id="A0A0K6HSJ6"/>
<keyword evidence="2" id="KW-0560">Oxidoreductase</keyword>
<protein>
    <submittedName>
        <fullName evidence="4">Short-chain dehydrogenase</fullName>
    </submittedName>
</protein>
<dbReference type="GO" id="GO:0016491">
    <property type="term" value="F:oxidoreductase activity"/>
    <property type="evidence" value="ECO:0007669"/>
    <property type="project" value="UniProtKB-KW"/>
</dbReference>
<dbReference type="SUPFAM" id="SSF51735">
    <property type="entry name" value="NAD(P)-binding Rossmann-fold domains"/>
    <property type="match status" value="1"/>
</dbReference>
<accession>A0A0K6HSJ6</accession>
<dbReference type="PRINTS" id="PR00080">
    <property type="entry name" value="SDRFAMILY"/>
</dbReference>
<evidence type="ECO:0000313" key="4">
    <source>
        <dbReference type="EMBL" id="CUA93738.1"/>
    </source>
</evidence>
<dbReference type="Proteomes" id="UP000183900">
    <property type="component" value="Unassembled WGS sequence"/>
</dbReference>
<evidence type="ECO:0000313" key="5">
    <source>
        <dbReference type="Proteomes" id="UP000183900"/>
    </source>
</evidence>
<dbReference type="NCBIfam" id="NF004649">
    <property type="entry name" value="PRK05993.1"/>
    <property type="match status" value="1"/>
</dbReference>
<comment type="similarity">
    <text evidence="1 3">Belongs to the short-chain dehydrogenases/reductases (SDR) family.</text>
</comment>
<name>A0A0K6HSJ6_9HYPH</name>